<feature type="chain" id="PRO_5041985377" description="Protein kinase domain-containing protein" evidence="16">
    <location>
        <begin position="26"/>
        <end position="1073"/>
    </location>
</feature>
<gene>
    <name evidence="18" type="ORF">QYE76_006963</name>
</gene>
<dbReference type="Proteomes" id="UP001231189">
    <property type="component" value="Unassembled WGS sequence"/>
</dbReference>
<dbReference type="FunFam" id="3.30.200.20:FF:000043">
    <property type="entry name" value="Wall-associated receptor kinase 2"/>
    <property type="match status" value="1"/>
</dbReference>
<dbReference type="FunFam" id="1.10.510.10:FF:000084">
    <property type="entry name" value="Wall-associated receptor kinase 2"/>
    <property type="match status" value="1"/>
</dbReference>
<dbReference type="InterPro" id="IPR000719">
    <property type="entry name" value="Prot_kinase_dom"/>
</dbReference>
<dbReference type="GO" id="GO:0004674">
    <property type="term" value="F:protein serine/threonine kinase activity"/>
    <property type="evidence" value="ECO:0007669"/>
    <property type="project" value="UniProtKB-KW"/>
</dbReference>
<dbReference type="SMART" id="SM00179">
    <property type="entry name" value="EGF_CA"/>
    <property type="match status" value="2"/>
</dbReference>
<dbReference type="AlphaFoldDB" id="A0AAD8RWS0"/>
<dbReference type="Gene3D" id="3.30.200.20">
    <property type="entry name" value="Phosphorylase Kinase, domain 1"/>
    <property type="match status" value="1"/>
</dbReference>
<dbReference type="InterPro" id="IPR001881">
    <property type="entry name" value="EGF-like_Ca-bd_dom"/>
</dbReference>
<feature type="binding site" evidence="14">
    <location>
        <position position="779"/>
    </location>
    <ligand>
        <name>ATP</name>
        <dbReference type="ChEBI" id="CHEBI:30616"/>
    </ligand>
</feature>
<dbReference type="Pfam" id="PF07645">
    <property type="entry name" value="EGF_CA"/>
    <property type="match status" value="1"/>
</dbReference>
<dbReference type="SUPFAM" id="SSF57196">
    <property type="entry name" value="EGF/Laminin"/>
    <property type="match status" value="1"/>
</dbReference>
<protein>
    <recommendedName>
        <fullName evidence="17">Protein kinase domain-containing protein</fullName>
    </recommendedName>
</protein>
<dbReference type="GO" id="GO:0005886">
    <property type="term" value="C:plasma membrane"/>
    <property type="evidence" value="ECO:0007669"/>
    <property type="project" value="TreeGrafter"/>
</dbReference>
<dbReference type="InterPro" id="IPR017441">
    <property type="entry name" value="Protein_kinase_ATP_BS"/>
</dbReference>
<dbReference type="InterPro" id="IPR008271">
    <property type="entry name" value="Ser/Thr_kinase_AS"/>
</dbReference>
<comment type="subcellular location">
    <subcellularLocation>
        <location evidence="1">Membrane</location>
        <topology evidence="1">Single-pass type I membrane protein</topology>
    </subcellularLocation>
</comment>
<proteinExistence type="predicted"/>
<evidence type="ECO:0000256" key="3">
    <source>
        <dbReference type="ARBA" id="ARBA00022536"/>
    </source>
</evidence>
<evidence type="ECO:0000256" key="12">
    <source>
        <dbReference type="ARBA" id="ARBA00023157"/>
    </source>
</evidence>
<dbReference type="InterPro" id="IPR049883">
    <property type="entry name" value="NOTCH1_EGF-like"/>
</dbReference>
<keyword evidence="9 14" id="KW-0067">ATP-binding</keyword>
<keyword evidence="10 15" id="KW-1133">Transmembrane helix</keyword>
<dbReference type="EMBL" id="JAUUTY010000005">
    <property type="protein sequence ID" value="KAK1632648.1"/>
    <property type="molecule type" value="Genomic_DNA"/>
</dbReference>
<evidence type="ECO:0000259" key="17">
    <source>
        <dbReference type="PROSITE" id="PS50011"/>
    </source>
</evidence>
<dbReference type="InterPro" id="IPR045274">
    <property type="entry name" value="WAK-like"/>
</dbReference>
<feature type="signal peptide" evidence="16">
    <location>
        <begin position="1"/>
        <end position="25"/>
    </location>
</feature>
<evidence type="ECO:0000256" key="2">
    <source>
        <dbReference type="ARBA" id="ARBA00022527"/>
    </source>
</evidence>
<organism evidence="18 19">
    <name type="scientific">Lolium multiflorum</name>
    <name type="common">Italian ryegrass</name>
    <name type="synonym">Lolium perenne subsp. multiflorum</name>
    <dbReference type="NCBI Taxonomy" id="4521"/>
    <lineage>
        <taxon>Eukaryota</taxon>
        <taxon>Viridiplantae</taxon>
        <taxon>Streptophyta</taxon>
        <taxon>Embryophyta</taxon>
        <taxon>Tracheophyta</taxon>
        <taxon>Spermatophyta</taxon>
        <taxon>Magnoliopsida</taxon>
        <taxon>Liliopsida</taxon>
        <taxon>Poales</taxon>
        <taxon>Poaceae</taxon>
        <taxon>BOP clade</taxon>
        <taxon>Pooideae</taxon>
        <taxon>Poodae</taxon>
        <taxon>Poeae</taxon>
        <taxon>Poeae Chloroplast Group 2 (Poeae type)</taxon>
        <taxon>Loliodinae</taxon>
        <taxon>Loliinae</taxon>
        <taxon>Lolium</taxon>
    </lineage>
</organism>
<dbReference type="Pfam" id="PF07714">
    <property type="entry name" value="PK_Tyr_Ser-Thr"/>
    <property type="match status" value="1"/>
</dbReference>
<keyword evidence="7 14" id="KW-0547">Nucleotide-binding</keyword>
<dbReference type="GO" id="GO:0005524">
    <property type="term" value="F:ATP binding"/>
    <property type="evidence" value="ECO:0007669"/>
    <property type="project" value="UniProtKB-UniRule"/>
</dbReference>
<dbReference type="Gene3D" id="2.10.25.10">
    <property type="entry name" value="Laminin"/>
    <property type="match status" value="1"/>
</dbReference>
<evidence type="ECO:0000256" key="7">
    <source>
        <dbReference type="ARBA" id="ARBA00022741"/>
    </source>
</evidence>
<comment type="caution">
    <text evidence="18">The sequence shown here is derived from an EMBL/GenBank/DDBJ whole genome shotgun (WGS) entry which is preliminary data.</text>
</comment>
<dbReference type="SUPFAM" id="SSF56112">
    <property type="entry name" value="Protein kinase-like (PK-like)"/>
    <property type="match status" value="1"/>
</dbReference>
<keyword evidence="2" id="KW-0723">Serine/threonine-protein kinase</keyword>
<keyword evidence="12" id="KW-1015">Disulfide bond</keyword>
<evidence type="ECO:0000256" key="15">
    <source>
        <dbReference type="SAM" id="Phobius"/>
    </source>
</evidence>
<evidence type="ECO:0000256" key="11">
    <source>
        <dbReference type="ARBA" id="ARBA00023136"/>
    </source>
</evidence>
<dbReference type="Gene3D" id="1.10.510.10">
    <property type="entry name" value="Transferase(Phosphotransferase) domain 1"/>
    <property type="match status" value="1"/>
</dbReference>
<feature type="domain" description="Protein kinase" evidence="17">
    <location>
        <begin position="750"/>
        <end position="1017"/>
    </location>
</feature>
<keyword evidence="5 15" id="KW-0812">Transmembrane</keyword>
<dbReference type="SMART" id="SM00220">
    <property type="entry name" value="S_TKc"/>
    <property type="match status" value="1"/>
</dbReference>
<evidence type="ECO:0000256" key="10">
    <source>
        <dbReference type="ARBA" id="ARBA00022989"/>
    </source>
</evidence>
<dbReference type="PROSITE" id="PS01187">
    <property type="entry name" value="EGF_CA"/>
    <property type="match status" value="1"/>
</dbReference>
<dbReference type="PANTHER" id="PTHR27005">
    <property type="entry name" value="WALL-ASSOCIATED RECEPTOR KINASE-LIKE 21"/>
    <property type="match status" value="1"/>
</dbReference>
<evidence type="ECO:0000256" key="9">
    <source>
        <dbReference type="ARBA" id="ARBA00022840"/>
    </source>
</evidence>
<evidence type="ECO:0000313" key="18">
    <source>
        <dbReference type="EMBL" id="KAK1632648.1"/>
    </source>
</evidence>
<evidence type="ECO:0000256" key="6">
    <source>
        <dbReference type="ARBA" id="ARBA00022729"/>
    </source>
</evidence>
<keyword evidence="3" id="KW-0245">EGF-like domain</keyword>
<evidence type="ECO:0000256" key="16">
    <source>
        <dbReference type="SAM" id="SignalP"/>
    </source>
</evidence>
<dbReference type="GO" id="GO:0005509">
    <property type="term" value="F:calcium ion binding"/>
    <property type="evidence" value="ECO:0007669"/>
    <property type="project" value="InterPro"/>
</dbReference>
<dbReference type="InterPro" id="IPR001245">
    <property type="entry name" value="Ser-Thr/Tyr_kinase_cat_dom"/>
</dbReference>
<dbReference type="PROSITE" id="PS50011">
    <property type="entry name" value="PROTEIN_KINASE_DOM"/>
    <property type="match status" value="1"/>
</dbReference>
<accession>A0AAD8RWS0</accession>
<dbReference type="Pfam" id="PF13947">
    <property type="entry name" value="GUB_WAK_bind"/>
    <property type="match status" value="2"/>
</dbReference>
<evidence type="ECO:0000256" key="13">
    <source>
        <dbReference type="ARBA" id="ARBA00023180"/>
    </source>
</evidence>
<keyword evidence="11 15" id="KW-0472">Membrane</keyword>
<feature type="transmembrane region" description="Helical" evidence="15">
    <location>
        <begin position="676"/>
        <end position="697"/>
    </location>
</feature>
<dbReference type="PROSITE" id="PS00108">
    <property type="entry name" value="PROTEIN_KINASE_ST"/>
    <property type="match status" value="1"/>
</dbReference>
<keyword evidence="4" id="KW-0808">Transferase</keyword>
<name>A0AAD8RWS0_LOLMU</name>
<dbReference type="PROSITE" id="PS00107">
    <property type="entry name" value="PROTEIN_KINASE_ATP"/>
    <property type="match status" value="1"/>
</dbReference>
<dbReference type="PANTHER" id="PTHR27005:SF215">
    <property type="entry name" value="OS09G0562600 PROTEIN"/>
    <property type="match status" value="1"/>
</dbReference>
<sequence>MVNPASIPFSAVLVVMLVSAITASAAPAPSPAPPMIGMPGCDTRCGNMSVPYPFGMGSSHCYHSPGFNLTCDRRTDPPRLLLGDGTLQVVQDISEYITSVTVTRTSGGGDIEIDADGNGAFGGGISGANSPYSLSDGLSDGLSFKNELILTGCNVQATLKNAVDNTTISSCSSVCTYESFEIMKMVSSISCRSPVVNSKAGSAYHLHLDWFGANSSHDKRWPWRVLVASTGWFEQKLISDRWLQKDHPSKDAMAAPSVFLKWEVPFEQGDNMSSPTSPSASSYPECSEDEARNVCKSKHSRCYIDGSRGCYCKMGYTGNPYLADGCRDIDECRPRNNEHIKCHGNCTNTDGSFECHCPAGTRGNPSLPGGCISYSDLPAPGTPCNRSCGDVAVPYPFGMGSPRCYSPGFNLTCDYHTSGHEHPRLLLDDYGHLRVINISLENTTVHVVRTGALIDSTSILDDFSFDHFFTGLVLSARREKLPYALSTRNELILLGCNVQVMLLGAGSYLSERRTYLSGCSSLCSLDGNSSYAAASSNGDMNCYGVDCCQARISMSKDGFPDDISLDWIDENSAKKLPIYAFVAEEGWFDRRKVSNQPRQEVPIVLDWEILQQPASGRLPSTNICLPEVANVICKSKNSRCVPGIRGYTCQCVDGYKGNPYTAVGGCTRRRKLKGRAVLIGLASGAGLILFVLNAVFISNKLKRRRAQILKRKFFEKNRGKLLQQLVSQRADISERMIISLEELEKATNNFDKTRELGGGGHGTVYKGILSDLHVVAIKKPKKVVQEEIEEFINEVAILSQINHRNVVKLYGCCLETEVPMLVYEFISNGTLHEHLHVEGEKSLSWDDRLRIAIETAKSIAYLHSTASTPVIHRDIKSVNILLDDTLTAKVADFGASRYVPIDKSGVTTRVQGTIGYMDPMYYYTGRLTEKSDVFGFGVVLVELLTRQKPFLYMSSEGDGLVAHFSTLFAEGNLLQILDPQVMEEGDKEVEEVVSLAVSCIKLAGADRPTMRQVELVLESIQSSKQLRNVIAPNSEEVGTTRNCSWINGTGTSKECTRQYSMEHEFETSARYPR</sequence>
<dbReference type="CDD" id="cd00054">
    <property type="entry name" value="EGF_CA"/>
    <property type="match status" value="1"/>
</dbReference>
<keyword evidence="13" id="KW-0325">Glycoprotein</keyword>
<dbReference type="InterPro" id="IPR011009">
    <property type="entry name" value="Kinase-like_dom_sf"/>
</dbReference>
<dbReference type="GO" id="GO:0030247">
    <property type="term" value="F:polysaccharide binding"/>
    <property type="evidence" value="ECO:0007669"/>
    <property type="project" value="InterPro"/>
</dbReference>
<dbReference type="InterPro" id="IPR000742">
    <property type="entry name" value="EGF"/>
</dbReference>
<evidence type="ECO:0000313" key="19">
    <source>
        <dbReference type="Proteomes" id="UP001231189"/>
    </source>
</evidence>
<evidence type="ECO:0000256" key="14">
    <source>
        <dbReference type="PROSITE-ProRule" id="PRU10141"/>
    </source>
</evidence>
<evidence type="ECO:0000256" key="1">
    <source>
        <dbReference type="ARBA" id="ARBA00004479"/>
    </source>
</evidence>
<dbReference type="InterPro" id="IPR025287">
    <property type="entry name" value="WAK_GUB"/>
</dbReference>
<evidence type="ECO:0000256" key="8">
    <source>
        <dbReference type="ARBA" id="ARBA00022777"/>
    </source>
</evidence>
<evidence type="ECO:0000256" key="5">
    <source>
        <dbReference type="ARBA" id="ARBA00022692"/>
    </source>
</evidence>
<dbReference type="InterPro" id="IPR018097">
    <property type="entry name" value="EGF_Ca-bd_CS"/>
</dbReference>
<dbReference type="GO" id="GO:0007166">
    <property type="term" value="P:cell surface receptor signaling pathway"/>
    <property type="evidence" value="ECO:0007669"/>
    <property type="project" value="InterPro"/>
</dbReference>
<dbReference type="SMART" id="SM00181">
    <property type="entry name" value="EGF"/>
    <property type="match status" value="3"/>
</dbReference>
<reference evidence="18" key="1">
    <citation type="submission" date="2023-07" db="EMBL/GenBank/DDBJ databases">
        <title>A chromosome-level genome assembly of Lolium multiflorum.</title>
        <authorList>
            <person name="Chen Y."/>
            <person name="Copetti D."/>
            <person name="Kolliker R."/>
            <person name="Studer B."/>
        </authorList>
    </citation>
    <scope>NUCLEOTIDE SEQUENCE</scope>
    <source>
        <strain evidence="18">02402/16</strain>
        <tissue evidence="18">Leaf</tissue>
    </source>
</reference>
<keyword evidence="8" id="KW-0418">Kinase</keyword>
<keyword evidence="19" id="KW-1185">Reference proteome</keyword>
<evidence type="ECO:0000256" key="4">
    <source>
        <dbReference type="ARBA" id="ARBA00022679"/>
    </source>
</evidence>
<keyword evidence="6 16" id="KW-0732">Signal</keyword>